<sequence length="81" mass="9201">MRDQLQLRVAGPSVGERVEQGGESVHRRSTHGKPPPLPAPLYRVHLHRAHLHGAHLHGAHLHGAHLHRAYLHRAYLHRVRV</sequence>
<name>A0A2W4Z9G1_9SPHN</name>
<protein>
    <submittedName>
        <fullName evidence="2">Uncharacterized protein</fullName>
    </submittedName>
</protein>
<feature type="region of interest" description="Disordered" evidence="1">
    <location>
        <begin position="1"/>
        <end position="38"/>
    </location>
</feature>
<accession>A0A2W4Z9G1</accession>
<evidence type="ECO:0000256" key="1">
    <source>
        <dbReference type="SAM" id="MobiDB-lite"/>
    </source>
</evidence>
<evidence type="ECO:0000313" key="2">
    <source>
        <dbReference type="EMBL" id="PZO76529.1"/>
    </source>
</evidence>
<dbReference type="Pfam" id="PF00805">
    <property type="entry name" value="Pentapeptide"/>
    <property type="match status" value="1"/>
</dbReference>
<dbReference type="EMBL" id="QFMX01000002">
    <property type="protein sequence ID" value="PZO76529.1"/>
    <property type="molecule type" value="Genomic_DNA"/>
</dbReference>
<dbReference type="AlphaFoldDB" id="A0A2W4Z9G1"/>
<feature type="compositionally biased region" description="Basic and acidic residues" evidence="1">
    <location>
        <begin position="16"/>
        <end position="26"/>
    </location>
</feature>
<proteinExistence type="predicted"/>
<dbReference type="InterPro" id="IPR001646">
    <property type="entry name" value="5peptide_repeat"/>
</dbReference>
<organism evidence="2 3">
    <name type="scientific">Sphingomonas taxi</name>
    <dbReference type="NCBI Taxonomy" id="1549858"/>
    <lineage>
        <taxon>Bacteria</taxon>
        <taxon>Pseudomonadati</taxon>
        <taxon>Pseudomonadota</taxon>
        <taxon>Alphaproteobacteria</taxon>
        <taxon>Sphingomonadales</taxon>
        <taxon>Sphingomonadaceae</taxon>
        <taxon>Sphingomonas</taxon>
    </lineage>
</organism>
<evidence type="ECO:0000313" key="3">
    <source>
        <dbReference type="Proteomes" id="UP000249555"/>
    </source>
</evidence>
<dbReference type="Proteomes" id="UP000249555">
    <property type="component" value="Unassembled WGS sequence"/>
</dbReference>
<dbReference type="Gene3D" id="2.160.20.80">
    <property type="entry name" value="E3 ubiquitin-protein ligase SopA"/>
    <property type="match status" value="1"/>
</dbReference>
<reference evidence="2 3" key="1">
    <citation type="submission" date="2017-08" db="EMBL/GenBank/DDBJ databases">
        <title>Infants hospitalized years apart are colonized by the same room-sourced microbial strains.</title>
        <authorList>
            <person name="Brooks B."/>
            <person name="Olm M.R."/>
            <person name="Firek B.A."/>
            <person name="Baker R."/>
            <person name="Thomas B.C."/>
            <person name="Morowitz M.J."/>
            <person name="Banfield J.F."/>
        </authorList>
    </citation>
    <scope>NUCLEOTIDE SEQUENCE [LARGE SCALE GENOMIC DNA]</scope>
    <source>
        <strain evidence="2">S2_018_000_R3_119</strain>
    </source>
</reference>
<comment type="caution">
    <text evidence="2">The sequence shown here is derived from an EMBL/GenBank/DDBJ whole genome shotgun (WGS) entry which is preliminary data.</text>
</comment>
<dbReference type="SUPFAM" id="SSF141571">
    <property type="entry name" value="Pentapeptide repeat-like"/>
    <property type="match status" value="1"/>
</dbReference>
<gene>
    <name evidence="2" type="ORF">DI640_02320</name>
</gene>